<gene>
    <name evidence="3" type="ORF">L596_016039</name>
</gene>
<reference evidence="3 4" key="1">
    <citation type="journal article" date="2015" name="Genome Biol.">
        <title>Comparative genomics of Steinernema reveals deeply conserved gene regulatory networks.</title>
        <authorList>
            <person name="Dillman A.R."/>
            <person name="Macchietto M."/>
            <person name="Porter C.F."/>
            <person name="Rogers A."/>
            <person name="Williams B."/>
            <person name="Antoshechkin I."/>
            <person name="Lee M.M."/>
            <person name="Goodwin Z."/>
            <person name="Lu X."/>
            <person name="Lewis E.E."/>
            <person name="Goodrich-Blair H."/>
            <person name="Stock S.P."/>
            <person name="Adams B.J."/>
            <person name="Sternberg P.W."/>
            <person name="Mortazavi A."/>
        </authorList>
    </citation>
    <scope>NUCLEOTIDE SEQUENCE [LARGE SCALE GENOMIC DNA]</scope>
    <source>
        <strain evidence="3 4">ALL</strain>
    </source>
</reference>
<dbReference type="InterPro" id="IPR038113">
    <property type="entry name" value="MITD1_C_sf"/>
</dbReference>
<feature type="compositionally biased region" description="Basic and acidic residues" evidence="1">
    <location>
        <begin position="1"/>
        <end position="17"/>
    </location>
</feature>
<accession>A0A4U5NHL8</accession>
<dbReference type="OrthoDB" id="19553at2759"/>
<name>A0A4U5NHL8_STECR</name>
<feature type="domain" description="MITD1 C-terminal phospholipase D-like" evidence="2">
    <location>
        <begin position="217"/>
        <end position="347"/>
    </location>
</feature>
<dbReference type="AlphaFoldDB" id="A0A4U5NHL8"/>
<evidence type="ECO:0000313" key="4">
    <source>
        <dbReference type="Proteomes" id="UP000298663"/>
    </source>
</evidence>
<protein>
    <recommendedName>
        <fullName evidence="2">MITD1 C-terminal phospholipase D-like domain-containing protein</fullName>
    </recommendedName>
</protein>
<evidence type="ECO:0000259" key="2">
    <source>
        <dbReference type="Pfam" id="PF16565"/>
    </source>
</evidence>
<feature type="compositionally biased region" description="Basic and acidic residues" evidence="1">
    <location>
        <begin position="134"/>
        <end position="153"/>
    </location>
</feature>
<organism evidence="3 4">
    <name type="scientific">Steinernema carpocapsae</name>
    <name type="common">Entomopathogenic nematode</name>
    <dbReference type="NCBI Taxonomy" id="34508"/>
    <lineage>
        <taxon>Eukaryota</taxon>
        <taxon>Metazoa</taxon>
        <taxon>Ecdysozoa</taxon>
        <taxon>Nematoda</taxon>
        <taxon>Chromadorea</taxon>
        <taxon>Rhabditida</taxon>
        <taxon>Tylenchina</taxon>
        <taxon>Panagrolaimomorpha</taxon>
        <taxon>Strongyloidoidea</taxon>
        <taxon>Steinernematidae</taxon>
        <taxon>Steinernema</taxon>
    </lineage>
</organism>
<feature type="region of interest" description="Disordered" evidence="1">
    <location>
        <begin position="1"/>
        <end position="39"/>
    </location>
</feature>
<dbReference type="Gene3D" id="3.30.870.30">
    <property type="entry name" value="MITD, C-terminal phospholipase D-like domain"/>
    <property type="match status" value="1"/>
</dbReference>
<evidence type="ECO:0000313" key="3">
    <source>
        <dbReference type="EMBL" id="TKR82296.1"/>
    </source>
</evidence>
<reference evidence="3 4" key="2">
    <citation type="journal article" date="2019" name="G3 (Bethesda)">
        <title>Hybrid Assembly of the Genome of the Entomopathogenic Nematode Steinernema carpocapsae Identifies the X-Chromosome.</title>
        <authorList>
            <person name="Serra L."/>
            <person name="Macchietto M."/>
            <person name="Macias-Munoz A."/>
            <person name="McGill C.J."/>
            <person name="Rodriguez I.M."/>
            <person name="Rodriguez B."/>
            <person name="Murad R."/>
            <person name="Mortazavi A."/>
        </authorList>
    </citation>
    <scope>NUCLEOTIDE SEQUENCE [LARGE SCALE GENOMIC DNA]</scope>
    <source>
        <strain evidence="3 4">ALL</strain>
    </source>
</reference>
<keyword evidence="4" id="KW-1185">Reference proteome</keyword>
<dbReference type="Proteomes" id="UP000298663">
    <property type="component" value="Unassembled WGS sequence"/>
</dbReference>
<evidence type="ECO:0000256" key="1">
    <source>
        <dbReference type="SAM" id="MobiDB-lite"/>
    </source>
</evidence>
<dbReference type="InterPro" id="IPR032341">
    <property type="entry name" value="MITD1_C"/>
</dbReference>
<feature type="compositionally biased region" description="Low complexity" evidence="1">
    <location>
        <begin position="18"/>
        <end position="28"/>
    </location>
</feature>
<proteinExistence type="predicted"/>
<feature type="region of interest" description="Disordered" evidence="1">
    <location>
        <begin position="85"/>
        <end position="153"/>
    </location>
</feature>
<feature type="compositionally biased region" description="Basic and acidic residues" evidence="1">
    <location>
        <begin position="104"/>
        <end position="115"/>
    </location>
</feature>
<comment type="caution">
    <text evidence="3">The sequence shown here is derived from an EMBL/GenBank/DDBJ whole genome shotgun (WGS) entry which is preliminary data.</text>
</comment>
<dbReference type="Pfam" id="PF16565">
    <property type="entry name" value="MIT_C"/>
    <property type="match status" value="1"/>
</dbReference>
<sequence>MTPERDRKTPPDADHSSEGSNSNSVGSNPIDIQAGRDSNILRFPRGVSVVILRPGDDNSYSEASSYTNSFCNDSVEFDSDEYADFSEDGRLSSDSQNRSRKRNKSSEEGTSEAKRSRVNQEAQEMENLAQTLFDDAKDREKRSSETQNEDKAVSGEHLLKAAVKFYQVAILLQEASKAQENEDSQEARTYVLKNISLMERFQKIVHKTIKIMQDSRGHGFVEIFGSCLDDRLTSVIVEDPCIHSQSQVRLFTDFCELLASRAPNLKIVALVTRPEAEVRKFDSLKILLLQKGIMLIISRRESLHDREIVFDNGWIVKIGRGLDIYKKPFMENQAERLCKETTVDVIRLHVLW</sequence>
<dbReference type="EMBL" id="AZBU02000004">
    <property type="protein sequence ID" value="TKR82296.1"/>
    <property type="molecule type" value="Genomic_DNA"/>
</dbReference>
<dbReference type="STRING" id="34508.A0A4U5NHL8"/>